<dbReference type="AlphaFoldDB" id="A0AAD5ULG2"/>
<keyword evidence="1" id="KW-0433">Leucine-rich repeat</keyword>
<dbReference type="PANTHER" id="PTHR48051:SF1">
    <property type="entry name" value="RAS SUPPRESSOR PROTEIN 1"/>
    <property type="match status" value="1"/>
</dbReference>
<dbReference type="GO" id="GO:0005737">
    <property type="term" value="C:cytoplasm"/>
    <property type="evidence" value="ECO:0007669"/>
    <property type="project" value="TreeGrafter"/>
</dbReference>
<keyword evidence="4" id="KW-1185">Reference proteome</keyword>
<dbReference type="SMART" id="SM00364">
    <property type="entry name" value="LRR_BAC"/>
    <property type="match status" value="9"/>
</dbReference>
<evidence type="ECO:0000313" key="4">
    <source>
        <dbReference type="Proteomes" id="UP001210925"/>
    </source>
</evidence>
<dbReference type="EMBL" id="JADGKB010000026">
    <property type="protein sequence ID" value="KAJ3258546.1"/>
    <property type="molecule type" value="Genomic_DNA"/>
</dbReference>
<dbReference type="Gene3D" id="3.80.10.10">
    <property type="entry name" value="Ribonuclease Inhibitor"/>
    <property type="match status" value="4"/>
</dbReference>
<dbReference type="SMART" id="SM00365">
    <property type="entry name" value="LRR_SD22"/>
    <property type="match status" value="8"/>
</dbReference>
<dbReference type="SMART" id="SM00369">
    <property type="entry name" value="LRR_TYP"/>
    <property type="match status" value="11"/>
</dbReference>
<evidence type="ECO:0000256" key="1">
    <source>
        <dbReference type="ARBA" id="ARBA00022614"/>
    </source>
</evidence>
<dbReference type="PRINTS" id="PR00019">
    <property type="entry name" value="LEURICHRPT"/>
</dbReference>
<keyword evidence="2" id="KW-0677">Repeat</keyword>
<dbReference type="InterPro" id="IPR025875">
    <property type="entry name" value="Leu-rich_rpt_4"/>
</dbReference>
<dbReference type="InterPro" id="IPR032675">
    <property type="entry name" value="LRR_dom_sf"/>
</dbReference>
<name>A0AAD5ULG2_9FUNG</name>
<gene>
    <name evidence="3" type="primary">LRRC40</name>
    <name evidence="3" type="ORF">HK103_003506</name>
</gene>
<dbReference type="InterPro" id="IPR001611">
    <property type="entry name" value="Leu-rich_rpt"/>
</dbReference>
<sequence length="547" mass="60712">MIKGRQSVKRSVPEPSQILNKIIDQSRSTGRINLSNQNLTEIPLKLFTFEVTSDHSFDNKSQTWWEIVDLTRLVAADNSIREINEKIGEFGGLAVLDLHNNCITSLPLSMANLGNLSILNLKANEISNFPDELCNLPLYELNLGSNCLTELPQKFNNLDKLQTLDLSGNQIEGSITLTNSALQHLDLSDNQISEISGLNEMRMLTNLNLSKNKLQDLCSISSQKLTILDLKNNEFKSWKTVLECPALKDLCLSFNSISAFKENTIKNCSSLEIFDIRDNNIGSIPEDILFLKNLKRLDITNNSVSLLPPKLAFLKHLSVIHYSGNPLRGLPTSGGTTKLLEYLAKKIPKEEDHELSRTSSPEAIEKAYTGDGKNIDWARTGLAVLDFSTFVSNSISPSTIDCSNNQISAIPDTLNAISCQLTTLILSKNKIKEFPALECPKLKHLDLSNNAISAFEVDVLRFPSLDELNLNNNRISTLPELELPELSVLLLSDNSLSEINVPVLKKLPKLKTLDLSNNSIPMVPPELGLLKLSSLQLMGNTFRVPRA</sequence>
<accession>A0AAD5ULG2</accession>
<dbReference type="Pfam" id="PF13516">
    <property type="entry name" value="LRR_6"/>
    <property type="match status" value="1"/>
</dbReference>
<comment type="caution">
    <text evidence="3">The sequence shown here is derived from an EMBL/GenBank/DDBJ whole genome shotgun (WGS) entry which is preliminary data.</text>
</comment>
<dbReference type="InterPro" id="IPR003591">
    <property type="entry name" value="Leu-rich_rpt_typical-subtyp"/>
</dbReference>
<organism evidence="3 4">
    <name type="scientific">Boothiomyces macroporosus</name>
    <dbReference type="NCBI Taxonomy" id="261099"/>
    <lineage>
        <taxon>Eukaryota</taxon>
        <taxon>Fungi</taxon>
        <taxon>Fungi incertae sedis</taxon>
        <taxon>Chytridiomycota</taxon>
        <taxon>Chytridiomycota incertae sedis</taxon>
        <taxon>Chytridiomycetes</taxon>
        <taxon>Rhizophydiales</taxon>
        <taxon>Terramycetaceae</taxon>
        <taxon>Boothiomyces</taxon>
    </lineage>
</organism>
<dbReference type="InterPro" id="IPR050216">
    <property type="entry name" value="LRR_domain-containing"/>
</dbReference>
<dbReference type="SUPFAM" id="SSF52058">
    <property type="entry name" value="L domain-like"/>
    <property type="match status" value="2"/>
</dbReference>
<evidence type="ECO:0000313" key="3">
    <source>
        <dbReference type="EMBL" id="KAJ3258546.1"/>
    </source>
</evidence>
<dbReference type="PANTHER" id="PTHR48051">
    <property type="match status" value="1"/>
</dbReference>
<dbReference type="Pfam" id="PF12799">
    <property type="entry name" value="LRR_4"/>
    <property type="match status" value="1"/>
</dbReference>
<dbReference type="PROSITE" id="PS51450">
    <property type="entry name" value="LRR"/>
    <property type="match status" value="7"/>
</dbReference>
<dbReference type="Proteomes" id="UP001210925">
    <property type="component" value="Unassembled WGS sequence"/>
</dbReference>
<proteinExistence type="predicted"/>
<protein>
    <submittedName>
        <fullName evidence="3">Leucine-rich repeat-containing protein 40</fullName>
    </submittedName>
</protein>
<reference evidence="3" key="1">
    <citation type="submission" date="2020-05" db="EMBL/GenBank/DDBJ databases">
        <title>Phylogenomic resolution of chytrid fungi.</title>
        <authorList>
            <person name="Stajich J.E."/>
            <person name="Amses K."/>
            <person name="Simmons R."/>
            <person name="Seto K."/>
            <person name="Myers J."/>
            <person name="Bonds A."/>
            <person name="Quandt C.A."/>
            <person name="Barry K."/>
            <person name="Liu P."/>
            <person name="Grigoriev I."/>
            <person name="Longcore J.E."/>
            <person name="James T.Y."/>
        </authorList>
    </citation>
    <scope>NUCLEOTIDE SEQUENCE</scope>
    <source>
        <strain evidence="3">PLAUS21</strain>
    </source>
</reference>
<dbReference type="Pfam" id="PF13855">
    <property type="entry name" value="LRR_8"/>
    <property type="match status" value="2"/>
</dbReference>
<evidence type="ECO:0000256" key="2">
    <source>
        <dbReference type="ARBA" id="ARBA00022737"/>
    </source>
</evidence>